<dbReference type="Proteomes" id="UP001497482">
    <property type="component" value="Chromosome 8"/>
</dbReference>
<gene>
    <name evidence="1" type="ORF">KC01_LOCUS39863</name>
</gene>
<name>A0AAV2MK38_KNICA</name>
<sequence>MRRAWGVEESGGGGGECAGSSLRGPGSVGCRLRGIFEGFGGGELGGAWGTSVPLCARNWVVVVAWRVLGCGVDSRGLCASLGEFQSGVCSALWVAWADYRACSVEWVGCGRYFCVGGSLGGICGYGARDTKGSWGEGGVRGRGCGPRGCVAVELFQGAVTWGGGAEREVFGSGASRLCREGWVGRERSWAAVWALLTLGRGGA</sequence>
<accession>A0AAV2MK38</accession>
<organism evidence="1 2">
    <name type="scientific">Knipowitschia caucasica</name>
    <name type="common">Caucasian dwarf goby</name>
    <name type="synonym">Pomatoschistus caucasicus</name>
    <dbReference type="NCBI Taxonomy" id="637954"/>
    <lineage>
        <taxon>Eukaryota</taxon>
        <taxon>Metazoa</taxon>
        <taxon>Chordata</taxon>
        <taxon>Craniata</taxon>
        <taxon>Vertebrata</taxon>
        <taxon>Euteleostomi</taxon>
        <taxon>Actinopterygii</taxon>
        <taxon>Neopterygii</taxon>
        <taxon>Teleostei</taxon>
        <taxon>Neoteleostei</taxon>
        <taxon>Acanthomorphata</taxon>
        <taxon>Gobiaria</taxon>
        <taxon>Gobiiformes</taxon>
        <taxon>Gobioidei</taxon>
        <taxon>Gobiidae</taxon>
        <taxon>Gobiinae</taxon>
        <taxon>Knipowitschia</taxon>
    </lineage>
</organism>
<evidence type="ECO:0000313" key="2">
    <source>
        <dbReference type="Proteomes" id="UP001497482"/>
    </source>
</evidence>
<dbReference type="AlphaFoldDB" id="A0AAV2MK38"/>
<dbReference type="EMBL" id="OZ035830">
    <property type="protein sequence ID" value="CAL1613693.1"/>
    <property type="molecule type" value="Genomic_DNA"/>
</dbReference>
<evidence type="ECO:0000313" key="1">
    <source>
        <dbReference type="EMBL" id="CAL1613693.1"/>
    </source>
</evidence>
<proteinExistence type="predicted"/>
<keyword evidence="2" id="KW-1185">Reference proteome</keyword>
<protein>
    <submittedName>
        <fullName evidence="1">Uncharacterized protein</fullName>
    </submittedName>
</protein>
<reference evidence="1 2" key="1">
    <citation type="submission" date="2024-04" db="EMBL/GenBank/DDBJ databases">
        <authorList>
            <person name="Waldvogel A.-M."/>
            <person name="Schoenle A."/>
        </authorList>
    </citation>
    <scope>NUCLEOTIDE SEQUENCE [LARGE SCALE GENOMIC DNA]</scope>
</reference>